<protein>
    <submittedName>
        <fullName evidence="1">Uncharacterized protein</fullName>
    </submittedName>
</protein>
<proteinExistence type="predicted"/>
<gene>
    <name evidence="1" type="ORF">CDAR_172191</name>
</gene>
<dbReference type="Proteomes" id="UP001054837">
    <property type="component" value="Unassembled WGS sequence"/>
</dbReference>
<sequence length="103" mass="12042">MMKEICRRLRGTVQRNRLTNPASGWAGVFLRVDLHSHLNDKRGQRFPDFHVKGGRTEMEMAAASISGLFCCRRIERRDHAEFDQQPPPQDKQDELNFFPAWMV</sequence>
<dbReference type="EMBL" id="BPLQ01010653">
    <property type="protein sequence ID" value="GIY52282.1"/>
    <property type="molecule type" value="Genomic_DNA"/>
</dbReference>
<reference evidence="1 2" key="1">
    <citation type="submission" date="2021-06" db="EMBL/GenBank/DDBJ databases">
        <title>Caerostris darwini draft genome.</title>
        <authorList>
            <person name="Kono N."/>
            <person name="Arakawa K."/>
        </authorList>
    </citation>
    <scope>NUCLEOTIDE SEQUENCE [LARGE SCALE GENOMIC DNA]</scope>
</reference>
<evidence type="ECO:0000313" key="1">
    <source>
        <dbReference type="EMBL" id="GIY52282.1"/>
    </source>
</evidence>
<keyword evidence="2" id="KW-1185">Reference proteome</keyword>
<evidence type="ECO:0000313" key="2">
    <source>
        <dbReference type="Proteomes" id="UP001054837"/>
    </source>
</evidence>
<organism evidence="1 2">
    <name type="scientific">Caerostris darwini</name>
    <dbReference type="NCBI Taxonomy" id="1538125"/>
    <lineage>
        <taxon>Eukaryota</taxon>
        <taxon>Metazoa</taxon>
        <taxon>Ecdysozoa</taxon>
        <taxon>Arthropoda</taxon>
        <taxon>Chelicerata</taxon>
        <taxon>Arachnida</taxon>
        <taxon>Araneae</taxon>
        <taxon>Araneomorphae</taxon>
        <taxon>Entelegynae</taxon>
        <taxon>Araneoidea</taxon>
        <taxon>Araneidae</taxon>
        <taxon>Caerostris</taxon>
    </lineage>
</organism>
<dbReference type="AlphaFoldDB" id="A0AAV4U3F7"/>
<accession>A0AAV4U3F7</accession>
<comment type="caution">
    <text evidence="1">The sequence shown here is derived from an EMBL/GenBank/DDBJ whole genome shotgun (WGS) entry which is preliminary data.</text>
</comment>
<name>A0AAV4U3F7_9ARAC</name>